<feature type="compositionally biased region" description="Low complexity" evidence="1">
    <location>
        <begin position="224"/>
        <end position="238"/>
    </location>
</feature>
<evidence type="ECO:0000313" key="3">
    <source>
        <dbReference type="Proteomes" id="UP000683925"/>
    </source>
</evidence>
<organism evidence="2 3">
    <name type="scientific">Paramecium octaurelia</name>
    <dbReference type="NCBI Taxonomy" id="43137"/>
    <lineage>
        <taxon>Eukaryota</taxon>
        <taxon>Sar</taxon>
        <taxon>Alveolata</taxon>
        <taxon>Ciliophora</taxon>
        <taxon>Intramacronucleata</taxon>
        <taxon>Oligohymenophorea</taxon>
        <taxon>Peniculida</taxon>
        <taxon>Parameciidae</taxon>
        <taxon>Paramecium</taxon>
    </lineage>
</organism>
<proteinExistence type="predicted"/>
<name>A0A8S1YA87_PAROT</name>
<dbReference type="OMA" id="CIMEERY"/>
<sequence>MMNKPQNNQQSRDAYYQQQQQIYPTQKQQEEQAIIQYYIYQDFQNIMNLLFSFKQIKEYFADEPNHKAITLSYKKLIIQLNISNSIHFDLERTYQNEFAFIQDAKGKVKTMLEKLDYVIGKEHQNLIQNYRVNSLSQSVKINQLPLQQTQDFTFNENLLNQLIPQVEQIDQQIQSVKQAKYYNVPNENDIRQRADYFQALTLDRLQKSYPKNTKHFQHDSRGPQTMQQNGGNQFQNYQDIAKNPNR</sequence>
<accession>A0A8S1YA87</accession>
<evidence type="ECO:0000313" key="2">
    <source>
        <dbReference type="EMBL" id="CAD8209817.1"/>
    </source>
</evidence>
<dbReference type="OrthoDB" id="312037at2759"/>
<dbReference type="Proteomes" id="UP000683925">
    <property type="component" value="Unassembled WGS sequence"/>
</dbReference>
<comment type="caution">
    <text evidence="2">The sequence shown here is derived from an EMBL/GenBank/DDBJ whole genome shotgun (WGS) entry which is preliminary data.</text>
</comment>
<dbReference type="EMBL" id="CAJJDP010000150">
    <property type="protein sequence ID" value="CAD8209817.1"/>
    <property type="molecule type" value="Genomic_DNA"/>
</dbReference>
<gene>
    <name evidence="2" type="ORF">POCTA_138.1.T1480114</name>
</gene>
<reference evidence="2" key="1">
    <citation type="submission" date="2021-01" db="EMBL/GenBank/DDBJ databases">
        <authorList>
            <consortium name="Genoscope - CEA"/>
            <person name="William W."/>
        </authorList>
    </citation>
    <scope>NUCLEOTIDE SEQUENCE</scope>
</reference>
<feature type="region of interest" description="Disordered" evidence="1">
    <location>
        <begin position="212"/>
        <end position="246"/>
    </location>
</feature>
<dbReference type="AlphaFoldDB" id="A0A8S1YA87"/>
<evidence type="ECO:0000256" key="1">
    <source>
        <dbReference type="SAM" id="MobiDB-lite"/>
    </source>
</evidence>
<keyword evidence="3" id="KW-1185">Reference proteome</keyword>
<protein>
    <submittedName>
        <fullName evidence="2">Uncharacterized protein</fullName>
    </submittedName>
</protein>